<dbReference type="PANTHER" id="PTHR24020:SF87">
    <property type="entry name" value="COLLAGEN ALPHA-1(VI) CHAIN-LIKE"/>
    <property type="match status" value="1"/>
</dbReference>
<sequence length="181" mass="19794">MFVLDGMQSVTSQNFIGIKNWMQSFIPRLNLQDGKIRFGLDRYTGTVVTDIELGESQNLPQINNVISSLPFTTQSTKTTLSITSTINNNFNSVGSRFPASRRLVVVVTDGLAQETMSDVNTLVQLAQTNKVEIISVAVGPFANLATLGVITGDPTFGNIFQARTFNLNSISTPLFNKLFNP</sequence>
<dbReference type="PANTHER" id="PTHR24020">
    <property type="entry name" value="COLLAGEN ALPHA"/>
    <property type="match status" value="1"/>
</dbReference>
<dbReference type="Pfam" id="PF00092">
    <property type="entry name" value="VWA"/>
    <property type="match status" value="1"/>
</dbReference>
<dbReference type="PROSITE" id="PS50234">
    <property type="entry name" value="VWFA"/>
    <property type="match status" value="1"/>
</dbReference>
<accession>H2Y1E5</accession>
<feature type="domain" description="VWFA" evidence="1">
    <location>
        <begin position="1"/>
        <end position="178"/>
    </location>
</feature>
<dbReference type="InterPro" id="IPR002035">
    <property type="entry name" value="VWF_A"/>
</dbReference>
<dbReference type="InterPro" id="IPR050525">
    <property type="entry name" value="ECM_Assembly_Org"/>
</dbReference>
<organism evidence="2 3">
    <name type="scientific">Ciona intestinalis</name>
    <name type="common">Transparent sea squirt</name>
    <name type="synonym">Ascidia intestinalis</name>
    <dbReference type="NCBI Taxonomy" id="7719"/>
    <lineage>
        <taxon>Eukaryota</taxon>
        <taxon>Metazoa</taxon>
        <taxon>Chordata</taxon>
        <taxon>Tunicata</taxon>
        <taxon>Ascidiacea</taxon>
        <taxon>Phlebobranchia</taxon>
        <taxon>Cionidae</taxon>
        <taxon>Ciona</taxon>
    </lineage>
</organism>
<evidence type="ECO:0000259" key="1">
    <source>
        <dbReference type="PROSITE" id="PS50234"/>
    </source>
</evidence>
<dbReference type="SMART" id="SM00327">
    <property type="entry name" value="VWA"/>
    <property type="match status" value="1"/>
</dbReference>
<reference evidence="2" key="2">
    <citation type="submission" date="2025-08" db="UniProtKB">
        <authorList>
            <consortium name="Ensembl"/>
        </authorList>
    </citation>
    <scope>IDENTIFICATION</scope>
</reference>
<dbReference type="CDD" id="cd01450">
    <property type="entry name" value="vWFA_subfamily_ECM"/>
    <property type="match status" value="1"/>
</dbReference>
<gene>
    <name evidence="2" type="primary">LOC100182693</name>
</gene>
<reference evidence="2" key="3">
    <citation type="submission" date="2025-09" db="UniProtKB">
        <authorList>
            <consortium name="Ensembl"/>
        </authorList>
    </citation>
    <scope>IDENTIFICATION</scope>
</reference>
<proteinExistence type="predicted"/>
<dbReference type="InterPro" id="IPR036465">
    <property type="entry name" value="vWFA_dom_sf"/>
</dbReference>
<evidence type="ECO:0000313" key="2">
    <source>
        <dbReference type="Ensembl" id="ENSCINP00000035729.1"/>
    </source>
</evidence>
<protein>
    <submittedName>
        <fullName evidence="2">Collagen alpha-1(XIV) chain-like</fullName>
    </submittedName>
</protein>
<name>H2Y1E5_CIOIN</name>
<dbReference type="AlphaFoldDB" id="H2Y1E5"/>
<dbReference type="Proteomes" id="UP000008144">
    <property type="component" value="Unassembled WGS sequence"/>
</dbReference>
<reference evidence="3" key="1">
    <citation type="journal article" date="2002" name="Science">
        <title>The draft genome of Ciona intestinalis: insights into chordate and vertebrate origins.</title>
        <authorList>
            <person name="Dehal P."/>
            <person name="Satou Y."/>
            <person name="Campbell R.K."/>
            <person name="Chapman J."/>
            <person name="Degnan B."/>
            <person name="De Tomaso A."/>
            <person name="Davidson B."/>
            <person name="Di Gregorio A."/>
            <person name="Gelpke M."/>
            <person name="Goodstein D.M."/>
            <person name="Harafuji N."/>
            <person name="Hastings K.E."/>
            <person name="Ho I."/>
            <person name="Hotta K."/>
            <person name="Huang W."/>
            <person name="Kawashima T."/>
            <person name="Lemaire P."/>
            <person name="Martinez D."/>
            <person name="Meinertzhagen I.A."/>
            <person name="Necula S."/>
            <person name="Nonaka M."/>
            <person name="Putnam N."/>
            <person name="Rash S."/>
            <person name="Saiga H."/>
            <person name="Satake M."/>
            <person name="Terry A."/>
            <person name="Yamada L."/>
            <person name="Wang H.G."/>
            <person name="Awazu S."/>
            <person name="Azumi K."/>
            <person name="Boore J."/>
            <person name="Branno M."/>
            <person name="Chin-Bow S."/>
            <person name="DeSantis R."/>
            <person name="Doyle S."/>
            <person name="Francino P."/>
            <person name="Keys D.N."/>
            <person name="Haga S."/>
            <person name="Hayashi H."/>
            <person name="Hino K."/>
            <person name="Imai K.S."/>
            <person name="Inaba K."/>
            <person name="Kano S."/>
            <person name="Kobayashi K."/>
            <person name="Kobayashi M."/>
            <person name="Lee B.I."/>
            <person name="Makabe K.W."/>
            <person name="Manohar C."/>
            <person name="Matassi G."/>
            <person name="Medina M."/>
            <person name="Mochizuki Y."/>
            <person name="Mount S."/>
            <person name="Morishita T."/>
            <person name="Miura S."/>
            <person name="Nakayama A."/>
            <person name="Nishizaka S."/>
            <person name="Nomoto H."/>
            <person name="Ohta F."/>
            <person name="Oishi K."/>
            <person name="Rigoutsos I."/>
            <person name="Sano M."/>
            <person name="Sasaki A."/>
            <person name="Sasakura Y."/>
            <person name="Shoguchi E."/>
            <person name="Shin-i T."/>
            <person name="Spagnuolo A."/>
            <person name="Stainier D."/>
            <person name="Suzuki M.M."/>
            <person name="Tassy O."/>
            <person name="Takatori N."/>
            <person name="Tokuoka M."/>
            <person name="Yagi K."/>
            <person name="Yoshizaki F."/>
            <person name="Wada S."/>
            <person name="Zhang C."/>
            <person name="Hyatt P.D."/>
            <person name="Larimer F."/>
            <person name="Detter C."/>
            <person name="Doggett N."/>
            <person name="Glavina T."/>
            <person name="Hawkins T."/>
            <person name="Richardson P."/>
            <person name="Lucas S."/>
            <person name="Kohara Y."/>
            <person name="Levine M."/>
            <person name="Satoh N."/>
            <person name="Rokhsar D.S."/>
        </authorList>
    </citation>
    <scope>NUCLEOTIDE SEQUENCE [LARGE SCALE GENOMIC DNA]</scope>
</reference>
<keyword evidence="3" id="KW-1185">Reference proteome</keyword>
<dbReference type="Gene3D" id="3.40.50.410">
    <property type="entry name" value="von Willebrand factor, type A domain"/>
    <property type="match status" value="1"/>
</dbReference>
<evidence type="ECO:0000313" key="3">
    <source>
        <dbReference type="Proteomes" id="UP000008144"/>
    </source>
</evidence>
<dbReference type="SUPFAM" id="SSF53300">
    <property type="entry name" value="vWA-like"/>
    <property type="match status" value="1"/>
</dbReference>
<dbReference type="STRING" id="7719.ENSCINP00000035729"/>
<dbReference type="HOGENOM" id="CLU_1488528_0_0_1"/>
<dbReference type="InParanoid" id="H2Y1E5"/>
<dbReference type="Ensembl" id="ENSCINT00000034965.1">
    <property type="protein sequence ID" value="ENSCINP00000035729.1"/>
    <property type="gene ID" value="ENSCING00000023100.1"/>
</dbReference>